<dbReference type="KEGG" id="hazt:108669720"/>
<name>A0A8B7NG61_HYAAZ</name>
<dbReference type="Gene3D" id="3.10.100.10">
    <property type="entry name" value="Mannose-Binding Protein A, subunit A"/>
    <property type="match status" value="1"/>
</dbReference>
<dbReference type="Proteomes" id="UP000694843">
    <property type="component" value="Unplaced"/>
</dbReference>
<evidence type="ECO:0000313" key="3">
    <source>
        <dbReference type="RefSeq" id="XP_018012613.1"/>
    </source>
</evidence>
<dbReference type="GO" id="GO:0001872">
    <property type="term" value="F:(1-&gt;3)-beta-D-glucan binding"/>
    <property type="evidence" value="ECO:0007669"/>
    <property type="project" value="InterPro"/>
</dbReference>
<dbReference type="SUPFAM" id="SSF56436">
    <property type="entry name" value="C-type lectin-like"/>
    <property type="match status" value="1"/>
</dbReference>
<dbReference type="CDD" id="cd00037">
    <property type="entry name" value="CLECT"/>
    <property type="match status" value="1"/>
</dbReference>
<protein>
    <submittedName>
        <fullName evidence="3">Galactose-specific lectin nattectin</fullName>
    </submittedName>
</protein>
<evidence type="ECO:0000313" key="2">
    <source>
        <dbReference type="Proteomes" id="UP000694843"/>
    </source>
</evidence>
<dbReference type="GeneID" id="108669720"/>
<evidence type="ECO:0000259" key="1">
    <source>
        <dbReference type="PROSITE" id="PS50041"/>
    </source>
</evidence>
<dbReference type="SMART" id="SM00034">
    <property type="entry name" value="CLECT"/>
    <property type="match status" value="1"/>
</dbReference>
<accession>A0A8B7NG61</accession>
<dbReference type="InterPro" id="IPR016187">
    <property type="entry name" value="CTDL_fold"/>
</dbReference>
<dbReference type="InterPro" id="IPR016186">
    <property type="entry name" value="C-type_lectin-like/link_sf"/>
</dbReference>
<dbReference type="Pfam" id="PF00059">
    <property type="entry name" value="Lectin_C"/>
    <property type="match status" value="1"/>
</dbReference>
<feature type="domain" description="C-type lectin" evidence="1">
    <location>
        <begin position="58"/>
        <end position="170"/>
    </location>
</feature>
<sequence>MEKDGQRNTGWLLFIAQGRLLMKNQFDEERQRNGDAETDVQQVTSTNVTVCPALYQPIGSRCYRLHQHERSVREAEAVCIAENCKLADIRTESDMKAIINHINAQSPGTYWTSGHIKNGRYVWGNGRTEVPQKWRGRSFAVDDHECVYVCSHTHRLWEAKCDARKRFICVC</sequence>
<dbReference type="GO" id="GO:0071226">
    <property type="term" value="P:cellular response to molecule of fungal origin"/>
    <property type="evidence" value="ECO:0007669"/>
    <property type="project" value="InterPro"/>
</dbReference>
<dbReference type="PANTHER" id="PTHR47218">
    <property type="entry name" value="C-TYPE LECTIN DOMAIN FAMILY 7 MEMBER A"/>
    <property type="match status" value="1"/>
</dbReference>
<proteinExistence type="predicted"/>
<dbReference type="OrthoDB" id="6359822at2759"/>
<organism evidence="2 3">
    <name type="scientific">Hyalella azteca</name>
    <name type="common">Amphipod</name>
    <dbReference type="NCBI Taxonomy" id="294128"/>
    <lineage>
        <taxon>Eukaryota</taxon>
        <taxon>Metazoa</taxon>
        <taxon>Ecdysozoa</taxon>
        <taxon>Arthropoda</taxon>
        <taxon>Crustacea</taxon>
        <taxon>Multicrustacea</taxon>
        <taxon>Malacostraca</taxon>
        <taxon>Eumalacostraca</taxon>
        <taxon>Peracarida</taxon>
        <taxon>Amphipoda</taxon>
        <taxon>Senticaudata</taxon>
        <taxon>Talitrida</taxon>
        <taxon>Talitroidea</taxon>
        <taxon>Hyalellidae</taxon>
        <taxon>Hyalella</taxon>
    </lineage>
</organism>
<dbReference type="InterPro" id="IPR042808">
    <property type="entry name" value="CLEC7A"/>
</dbReference>
<dbReference type="AlphaFoldDB" id="A0A8B7NG61"/>
<dbReference type="InterPro" id="IPR001304">
    <property type="entry name" value="C-type_lectin-like"/>
</dbReference>
<dbReference type="PROSITE" id="PS50041">
    <property type="entry name" value="C_TYPE_LECTIN_2"/>
    <property type="match status" value="1"/>
</dbReference>
<dbReference type="PANTHER" id="PTHR47218:SF2">
    <property type="entry name" value="C-TYPE LECTIN DOMAIN-CONTAINING PROTEIN"/>
    <property type="match status" value="1"/>
</dbReference>
<gene>
    <name evidence="3" type="primary">LOC108669720</name>
</gene>
<reference evidence="3" key="1">
    <citation type="submission" date="2025-08" db="UniProtKB">
        <authorList>
            <consortium name="RefSeq"/>
        </authorList>
    </citation>
    <scope>IDENTIFICATION</scope>
    <source>
        <tissue evidence="3">Whole organism</tissue>
    </source>
</reference>
<keyword evidence="2" id="KW-1185">Reference proteome</keyword>
<dbReference type="RefSeq" id="XP_018012613.1">
    <property type="nucleotide sequence ID" value="XM_018157124.2"/>
</dbReference>